<dbReference type="AlphaFoldDB" id="A0AAD5XAI1"/>
<proteinExistence type="predicted"/>
<sequence>TNSSDLVELPAISEEFVVHEASVISEEVTISVNQPIAQSIIEEQVFAETAANIVFERSAPSVPVEVESAVWIEKILTGETSLDEQVSKKIESQDLPAVVETFSSEVVEAAIVSDESIISVNQPIAQAALAKKFSIETTIDQVGFSALVETAGIEESIISSETVVVSEESASKELVLEIEYIPAVAETVPPEVVDAAAIFDEVIISVDQPIEEQSSVEVVTETIILETASDEVNVSMPIDVFEKISNSSDLTSKEIVQETASVPAIFEAVSFAETPLISDEVVVSTHQPITQSIVQVEISFENVPKTTDNQFLGENSVHQGKMISNANVIVSKEPVSEENVIGSEPVFAVVEAVTAEIVATPKVFEEIALSVDRPIEQQSIQIVTAVSTVVFVPKTLIDEVAAEIETSVVEQKSVSSKSVAIFEKPVSKEISLEDESSPVAVDVVSGVVEPPVASEELVISVEQSSEQSLLQEQLSVDAIVLAQDDTKAIIGIVDQIQIENNTPGGDVKELEFPTNVPTQQVVAVLPAAELSSFQESYEILTESASEITPVKTTQRVVKVARRVSGEETKDFEDYEELIDTSNEILAEFGDKTEVVETVVNPVIENVLETVIEPNADMVTAVPTFETDVVVALVVDSIPDEVPVVAEIISLLNETVVQNTAKDIPEKTELIVSEENDVNVKKPEVTVGHTESIVESDILPKVTTSNTTEILEFERTVEPAVEVPVADVELSTVRKFGSTVFSAQEVENKPSSDSKNEGQGSVQLERRGFFGSLFGLSTAKQGTSPVTVTGVMPVKEKAANELTTWNNLEVLPLPEMATFEKILIAENTVTTEPPVEVIEVVPISGADIEDPTLVIEETDLEKTFQSENITPSRIKLEDLIVSHNVVEETVLPVSSVVSETHAVSNTAASIVDVENNNEPENTSHARLGFFSSFFGISKSEHVSKVSTETPEFIVVKTQHIGNEDAAKNIPAAANITLNVNNSETKLKDHQAAFTHPSSVTESQILQESVKTNIAEITQIETVLEEPVVVLDVEPRIVDDILAAS</sequence>
<dbReference type="Proteomes" id="UP001211907">
    <property type="component" value="Unassembled WGS sequence"/>
</dbReference>
<gene>
    <name evidence="1" type="ORF">HK100_007825</name>
</gene>
<name>A0AAD5XAI1_9FUNG</name>
<feature type="non-terminal residue" evidence="1">
    <location>
        <position position="1"/>
    </location>
</feature>
<evidence type="ECO:0000313" key="2">
    <source>
        <dbReference type="Proteomes" id="UP001211907"/>
    </source>
</evidence>
<protein>
    <submittedName>
        <fullName evidence="1">Uncharacterized protein</fullName>
    </submittedName>
</protein>
<reference evidence="1" key="1">
    <citation type="submission" date="2020-05" db="EMBL/GenBank/DDBJ databases">
        <title>Phylogenomic resolution of chytrid fungi.</title>
        <authorList>
            <person name="Stajich J.E."/>
            <person name="Amses K."/>
            <person name="Simmons R."/>
            <person name="Seto K."/>
            <person name="Myers J."/>
            <person name="Bonds A."/>
            <person name="Quandt C.A."/>
            <person name="Barry K."/>
            <person name="Liu P."/>
            <person name="Grigoriev I."/>
            <person name="Longcore J.E."/>
            <person name="James T.Y."/>
        </authorList>
    </citation>
    <scope>NUCLEOTIDE SEQUENCE</scope>
    <source>
        <strain evidence="1">JEL0513</strain>
    </source>
</reference>
<accession>A0AAD5XAI1</accession>
<comment type="caution">
    <text evidence="1">The sequence shown here is derived from an EMBL/GenBank/DDBJ whole genome shotgun (WGS) entry which is preliminary data.</text>
</comment>
<evidence type="ECO:0000313" key="1">
    <source>
        <dbReference type="EMBL" id="KAJ3089220.1"/>
    </source>
</evidence>
<feature type="non-terminal residue" evidence="1">
    <location>
        <position position="1043"/>
    </location>
</feature>
<keyword evidence="2" id="KW-1185">Reference proteome</keyword>
<dbReference type="EMBL" id="JADGJH010003716">
    <property type="protein sequence ID" value="KAJ3089220.1"/>
    <property type="molecule type" value="Genomic_DNA"/>
</dbReference>
<organism evidence="1 2">
    <name type="scientific">Physocladia obscura</name>
    <dbReference type="NCBI Taxonomy" id="109957"/>
    <lineage>
        <taxon>Eukaryota</taxon>
        <taxon>Fungi</taxon>
        <taxon>Fungi incertae sedis</taxon>
        <taxon>Chytridiomycota</taxon>
        <taxon>Chytridiomycota incertae sedis</taxon>
        <taxon>Chytridiomycetes</taxon>
        <taxon>Chytridiales</taxon>
        <taxon>Chytriomycetaceae</taxon>
        <taxon>Physocladia</taxon>
    </lineage>
</organism>